<organism evidence="1 2">
    <name type="scientific">Rothia dentocariosa</name>
    <dbReference type="NCBI Taxonomy" id="2047"/>
    <lineage>
        <taxon>Bacteria</taxon>
        <taxon>Bacillati</taxon>
        <taxon>Actinomycetota</taxon>
        <taxon>Actinomycetes</taxon>
        <taxon>Micrococcales</taxon>
        <taxon>Micrococcaceae</taxon>
        <taxon>Rothia</taxon>
    </lineage>
</organism>
<gene>
    <name evidence="1" type="ORF">HXO56_12075</name>
</gene>
<sequence>MGRFLSGLSWSQPVAAQAYGIGLSLPAVQALVGSRDAQVVHVRLHRYVFSLEGVRVVVDSRARQILSVEAEHAPPSAWIKEPEVSSLGGWGLTDTARHNIYALGVSVGEVLEAIESGEWLPAEQMRTLCRTTNLDVIISESTSTIIAVLSAGQGKALSSVVPRAVGAGAAVGSIPQDVHDLIRRARDAKLIVTQASTNHYKIWQDQEGVGAPVVIPSTGSDNYRGLRNSITEIRNRFGIDLREY</sequence>
<dbReference type="AlphaFoldDB" id="A0A930KS41"/>
<evidence type="ECO:0000313" key="2">
    <source>
        <dbReference type="Proteomes" id="UP000769484"/>
    </source>
</evidence>
<proteinExistence type="predicted"/>
<evidence type="ECO:0000313" key="1">
    <source>
        <dbReference type="EMBL" id="MBF1650788.1"/>
    </source>
</evidence>
<dbReference type="Proteomes" id="UP000769484">
    <property type="component" value="Unassembled WGS sequence"/>
</dbReference>
<reference evidence="1" key="1">
    <citation type="submission" date="2020-04" db="EMBL/GenBank/DDBJ databases">
        <title>Deep metagenomics examines the oral microbiome during advanced dental caries in children, revealing novel taxa and co-occurrences with host molecules.</title>
        <authorList>
            <person name="Baker J.L."/>
            <person name="Morton J.T."/>
            <person name="Dinis M."/>
            <person name="Alvarez R."/>
            <person name="Tran N.C."/>
            <person name="Knight R."/>
            <person name="Edlund A."/>
        </authorList>
    </citation>
    <scope>NUCLEOTIDE SEQUENCE</scope>
    <source>
        <strain evidence="1">JCVI_47_bin.4</strain>
    </source>
</reference>
<protein>
    <submittedName>
        <fullName evidence="1">Uncharacterized protein</fullName>
    </submittedName>
</protein>
<accession>A0A930KS41</accession>
<name>A0A930KS41_9MICC</name>
<dbReference type="EMBL" id="JABZXJ010000120">
    <property type="protein sequence ID" value="MBF1650788.1"/>
    <property type="molecule type" value="Genomic_DNA"/>
</dbReference>
<comment type="caution">
    <text evidence="1">The sequence shown here is derived from an EMBL/GenBank/DDBJ whole genome shotgun (WGS) entry which is preliminary data.</text>
</comment>